<organism evidence="10 11">
    <name type="scientific">Lysinibacillus fusiformis</name>
    <dbReference type="NCBI Taxonomy" id="28031"/>
    <lineage>
        <taxon>Bacteria</taxon>
        <taxon>Bacillati</taxon>
        <taxon>Bacillota</taxon>
        <taxon>Bacilli</taxon>
        <taxon>Bacillales</taxon>
        <taxon>Bacillaceae</taxon>
        <taxon>Lysinibacillus</taxon>
    </lineage>
</organism>
<dbReference type="Gene3D" id="3.30.300.30">
    <property type="match status" value="2"/>
</dbReference>
<dbReference type="Gene3D" id="3.40.50.12780">
    <property type="entry name" value="N-terminal domain of ligase-like"/>
    <property type="match status" value="1"/>
</dbReference>
<dbReference type="InterPro" id="IPR045851">
    <property type="entry name" value="AMP-bd_C_sf"/>
</dbReference>
<name>A0A2I0V1V0_9BACI</name>
<dbReference type="EMBL" id="PDFK01000002">
    <property type="protein sequence ID" value="PKU52288.1"/>
    <property type="molecule type" value="Genomic_DNA"/>
</dbReference>
<keyword evidence="4" id="KW-0596">Phosphopantetheine</keyword>
<dbReference type="RefSeq" id="WP_058843373.1">
    <property type="nucleotide sequence ID" value="NZ_PDFK01000002.1"/>
</dbReference>
<dbReference type="PANTHER" id="PTHR45527">
    <property type="entry name" value="NONRIBOSOMAL PEPTIDE SYNTHETASE"/>
    <property type="match status" value="1"/>
</dbReference>
<dbReference type="Pfam" id="PF13193">
    <property type="entry name" value="AMP-binding_C"/>
    <property type="match status" value="1"/>
</dbReference>
<dbReference type="GO" id="GO:0008610">
    <property type="term" value="P:lipid biosynthetic process"/>
    <property type="evidence" value="ECO:0007669"/>
    <property type="project" value="UniProtKB-ARBA"/>
</dbReference>
<evidence type="ECO:0000256" key="2">
    <source>
        <dbReference type="ARBA" id="ARBA00004924"/>
    </source>
</evidence>
<gene>
    <name evidence="10" type="ORF">CRI88_07955</name>
</gene>
<feature type="domain" description="Carrier" evidence="9">
    <location>
        <begin position="1448"/>
        <end position="1523"/>
    </location>
</feature>
<dbReference type="Pfam" id="PF00550">
    <property type="entry name" value="PP-binding"/>
    <property type="match status" value="3"/>
</dbReference>
<dbReference type="Pfam" id="PF00501">
    <property type="entry name" value="AMP-binding"/>
    <property type="match status" value="2"/>
</dbReference>
<dbReference type="InterPro" id="IPR025110">
    <property type="entry name" value="AMP-bd_C"/>
</dbReference>
<comment type="similarity">
    <text evidence="3">Belongs to the ATP-dependent AMP-binding enzyme family.</text>
</comment>
<dbReference type="FunFam" id="3.40.50.12780:FF:000012">
    <property type="entry name" value="Non-ribosomal peptide synthetase"/>
    <property type="match status" value="2"/>
</dbReference>
<dbReference type="InterPro" id="IPR020459">
    <property type="entry name" value="AMP-binding"/>
</dbReference>
<dbReference type="InterPro" id="IPR001242">
    <property type="entry name" value="Condensation_dom"/>
</dbReference>
<dbReference type="Gene3D" id="3.40.50.150">
    <property type="entry name" value="Vaccinia Virus protein VP39"/>
    <property type="match status" value="1"/>
</dbReference>
<dbReference type="InterPro" id="IPR057737">
    <property type="entry name" value="Condensation_MtbB-like"/>
</dbReference>
<dbReference type="PROSITE" id="PS00012">
    <property type="entry name" value="PHOSPHOPANTETHEINE"/>
    <property type="match status" value="3"/>
</dbReference>
<comment type="pathway">
    <text evidence="2">Siderophore biosynthesis.</text>
</comment>
<evidence type="ECO:0000313" key="11">
    <source>
        <dbReference type="Proteomes" id="UP000234956"/>
    </source>
</evidence>
<evidence type="ECO:0000256" key="1">
    <source>
        <dbReference type="ARBA" id="ARBA00001957"/>
    </source>
</evidence>
<dbReference type="Gene3D" id="3.30.559.10">
    <property type="entry name" value="Chloramphenicol acetyltransferase-like domain"/>
    <property type="match status" value="2"/>
</dbReference>
<accession>A0A2I0V1V0</accession>
<dbReference type="Gene3D" id="3.40.50.980">
    <property type="match status" value="2"/>
</dbReference>
<dbReference type="FunFam" id="3.30.559.30:FF:000006">
    <property type="entry name" value="Yersiniabactin polyketide/non-ribosomal peptide synthetase"/>
    <property type="match status" value="1"/>
</dbReference>
<dbReference type="FunFam" id="3.30.559.10:FF:000023">
    <property type="entry name" value="Non-ribosomal peptide synthetase"/>
    <property type="match status" value="2"/>
</dbReference>
<dbReference type="SUPFAM" id="SSF47336">
    <property type="entry name" value="ACP-like"/>
    <property type="match status" value="3"/>
</dbReference>
<dbReference type="GO" id="GO:0031177">
    <property type="term" value="F:phosphopantetheine binding"/>
    <property type="evidence" value="ECO:0007669"/>
    <property type="project" value="InterPro"/>
</dbReference>
<dbReference type="Gene3D" id="2.30.38.10">
    <property type="entry name" value="Luciferase, Domain 3"/>
    <property type="match status" value="1"/>
</dbReference>
<dbReference type="SUPFAM" id="SSF52777">
    <property type="entry name" value="CoA-dependent acyltransferases"/>
    <property type="match status" value="4"/>
</dbReference>
<evidence type="ECO:0000256" key="6">
    <source>
        <dbReference type="ARBA" id="ARBA00022598"/>
    </source>
</evidence>
<comment type="cofactor">
    <cofactor evidence="1">
        <name>pantetheine 4'-phosphate</name>
        <dbReference type="ChEBI" id="CHEBI:47942"/>
    </cofactor>
</comment>
<sequence>MKLESDLDIIRNLALEVNQLLGIKKEIRADQNLLELGLNSLQVMKLVSKLKKAGITITFKELISEPYLSAWYELLNREAVHSINSDNSILENQDKTIPNMYEPFPLTDVQYAYWVGRQSGQYLGGNGCHGYMEINGQHIDIERLESAWAIIVQHHPMLRVKYTEDGQQQVLTESPFTAIAVHDLTTCSQDEVNQQLEAIRANTSHRLLAIDQGEVARLQLSLLPDGKTRLHFDIDLLVADVQSFQIILHDLAAAYTRQQKPKAPENWNFAKYLYDKKLANADEERYAEAYWKNRLATLPLGPKLPLSNNAALIQHEPKFTRREYFLEDTAWSKLQLIASRYNVTSAMVLLAAYAYTLNKWSSESRFLMNIPLFNRDTLSEELEHVVADFTTLLLLEVDSETQQSFLAFTKSLQQQFHQDMNYTAYSGVKIQRDLAKYHPDEKVFAPIVFSCNLGVPLINEEFKDAFGKIHYMISQTPQVWLDFQMFDMDGGLLCIWDGLDDIFPSGLLDDMFDLFIKTIHWLIEDEQHWLQHPAIETKAQIARRQVIEDFIVTDSAQCLHTSFFEIAKQQPYAIALIDGIDHHEITYKQLTLQAEQVAATLLHNGFKKGDRVAISLPRGLEQIQAILGVLAIGGCFVPVHVTQPSERYKKIMEKANVSFILTAAPYEAKYKNIDQVQVIKIEQTQQFGHVTLPKVDVNSSAYIIFTSGSTGEPKGVEISHKAAWNTIADINQKYNISMEDRILAVSSLDFDLSIYDIFGLLSVGGSIVLLSDDTARNADIWLKLVRHYHVTLWNSVPALLKMFLIEAESAKLICLDLRIVMLSGDWINLDIPDRLLKVAPRGLLVAMGGATEAAIWSNYYNVDHPLPASWRSIPYGRPLRNQFYRVIDVNGEDCPNWKAGELWIGGAGIAKGYVGEPQLTAERFIEEKGIRWYKTGDNGRFWHNGLIEFLGRNDSQVKVRGHRIELGEIESVMRSYEKVEDAVVTVRGEESQYLAAYIVSCSEKEQVQSIKNNKPMIDWSNIDQLKASGYFLKNVNENEYRYRLFKNYCTHLTTETICKILVRCGFPIEKDASYNRITIIEREKINSRYQSLIDQWFRFLEKNNIVSCDGPIIHNKQCLIVQNEESFHRLNKKQTTYINEFISTFFEKSYALLTGEIEPLELLLPHNVHTLEQLTDNLSDGNKQQEVFINLIQTVLNHRIERQAPLKILEIGTRHINTLQIVMEAFSTDELHYTATDESNYFLNRAQQIVGSQPNIHYKMLDINKCPISQGFVDDDYDVIVASHSLHRAAHIRNSLKHLKKLLKHGGLFIQLEMTENNPLQLVSTAFLEDGFTHYEDERAKTCLPLLSENDWLSVLTDEGFTNMTTQSIDTAFTQYLFVAQVERQSTLDFQLEPLHRYLEQRLPNYMIPQVIIQLEQLPITANGKVDRAALPIPQQEQADLAKKDFIAPTTSIELRLAQIWKEVLGQEAISIDDHYFELGGDSLLATQLSAKIKEQFAVKMSLEAIFNQPVFQQMALLLEELVHQKSNEDSEKKLPSIEPNEQDRFKPFPLTDVQQAYWLGRSGIYAYGDVSTHCYFEMDCSSLDHARVEQTWNRLIQHHDMMRAIILNDGQQQQVQEFVAYYSIASYNLTNLSAEQRKEQLTLVRSEMEHQTFIPSEWPLFDIRMSAINEQKTRIHISFDNIIFDGFSMFYLFKEWKRLYDDSSAKLQTLQTTFRDYILAYQKIRETEMYKRDIQYWHQRIDNMYPAPDLPLLDYKEDLSNCKFTRYEEKLSTEEWLVLKQLAAKMNLSPASLLIAAYAETLARWSSQPKFTINLTRFHRVLFEPDVDQLIGDFTSLNLLSIDMSKGESFLERARTVQKQLLQDLEHPYVSGVYVERALAKKWYRQMGIMMPFVFTSGLGLEKNNGSTTKTSYLGDIVYGLSQTPQVWLDHQVSEQKGELWLSWDAIEELFPQYLIRDMFEAYTRILKELARKEDLWQQPIRSLVCFPCQEQEGKLKGPDTAISDETLISLVEKQIAANPTNLAVISEEKNMTYEQLSHLTNHTAQAILAMDRTKGRLVAVVMEKGWEQIVAVLGIMKAGKAYLPIDCTTPIERMKFLLQEGEVQSIVTQAHVLKQLPFLNDYHVTVIDPEWAHQECFITSPELLSSDLAYVIYTSGSTGKPKGVMIDHRGAVNTIVDINDRLGVCAEDRILALSNLTFDLSVYDIFGLLAVGGAIVVPRAERIKDPVHWNELLQTQHISIWNTVPAFMQMLAQYTKNIEFFTYPTLRAVLLSGDWIPISLPSEIWEIAPKTQILGLGGATEASIWSNIFDIQTVDGNWKSIPYGKPLANQYYYILNDQMAACPVNVPGNLYIGGVGLAKGYWKNEERTNEQFLIHPMTKERLYATGDLGRYLPDGNIEFLGRADAQIKLNGYRVEIGEIDYHLAKLPCVKEAATIVHERNGTSILVAYVVLEDEQDGLNNEQFKQLLAQKLPHYMLPTIYKSIDKMPLSENGKVNRKFLQQLPLNEQELSKKYRAPYTEMQKDVAAIWEEILSYEQPGLDDDFFTCGGNSLMAIQMIGKIKEQFTIELSIQTLFTHTRLEQLAAYVEEQSVTMEEGAL</sequence>
<dbReference type="SMART" id="SM00823">
    <property type="entry name" value="PKS_PP"/>
    <property type="match status" value="2"/>
</dbReference>
<reference evidence="10 11" key="1">
    <citation type="submission" date="2017-10" db="EMBL/GenBank/DDBJ databases">
        <title>Draft genome of Lysinibacillus fusiformis strain Juneja, a laboratory-derived pathogen of Drosophila melanogaster.</title>
        <authorList>
            <person name="Smith B.R."/>
            <person name="Unckless R.L."/>
        </authorList>
    </citation>
    <scope>NUCLEOTIDE SEQUENCE [LARGE SCALE GENOMIC DNA]</scope>
    <source>
        <strain evidence="10 11">Juneja</strain>
    </source>
</reference>
<dbReference type="InterPro" id="IPR042099">
    <property type="entry name" value="ANL_N_sf"/>
</dbReference>
<evidence type="ECO:0000256" key="7">
    <source>
        <dbReference type="ARBA" id="ARBA00022737"/>
    </source>
</evidence>
<dbReference type="Gene3D" id="3.30.559.30">
    <property type="entry name" value="Nonribosomal peptide synthetase, condensation domain"/>
    <property type="match status" value="2"/>
</dbReference>
<dbReference type="NCBIfam" id="TIGR01733">
    <property type="entry name" value="AA-adenyl-dom"/>
    <property type="match status" value="2"/>
</dbReference>
<dbReference type="FunFam" id="3.40.50.980:FF:000001">
    <property type="entry name" value="Non-ribosomal peptide synthetase"/>
    <property type="match status" value="1"/>
</dbReference>
<dbReference type="PANTHER" id="PTHR45527:SF10">
    <property type="entry name" value="PYOCHELIN SYNTHASE PCHF"/>
    <property type="match status" value="1"/>
</dbReference>
<dbReference type="PROSITE" id="PS50075">
    <property type="entry name" value="CARRIER"/>
    <property type="match status" value="3"/>
</dbReference>
<protein>
    <submittedName>
        <fullName evidence="10">Non-ribosomal peptide synthetase</fullName>
    </submittedName>
</protein>
<dbReference type="GO" id="GO:0005737">
    <property type="term" value="C:cytoplasm"/>
    <property type="evidence" value="ECO:0007669"/>
    <property type="project" value="TreeGrafter"/>
</dbReference>
<dbReference type="PRINTS" id="PR00154">
    <property type="entry name" value="AMPBINDING"/>
</dbReference>
<dbReference type="SUPFAM" id="SSF53335">
    <property type="entry name" value="S-adenosyl-L-methionine-dependent methyltransferases"/>
    <property type="match status" value="1"/>
</dbReference>
<dbReference type="SUPFAM" id="SSF56801">
    <property type="entry name" value="Acetyl-CoA synthetase-like"/>
    <property type="match status" value="2"/>
</dbReference>
<keyword evidence="5" id="KW-0597">Phosphoprotein</keyword>
<dbReference type="InterPro" id="IPR010071">
    <property type="entry name" value="AA_adenyl_dom"/>
</dbReference>
<dbReference type="CDD" id="cd12114">
    <property type="entry name" value="A_NRPS_TlmIV_like"/>
    <property type="match status" value="1"/>
</dbReference>
<dbReference type="Gene3D" id="1.10.1200.10">
    <property type="entry name" value="ACP-like"/>
    <property type="match status" value="3"/>
</dbReference>
<dbReference type="InterPro" id="IPR020806">
    <property type="entry name" value="PKS_PP-bd"/>
</dbReference>
<dbReference type="CDD" id="cd19535">
    <property type="entry name" value="Cyc_NRPS"/>
    <property type="match status" value="2"/>
</dbReference>
<dbReference type="GO" id="GO:0009403">
    <property type="term" value="P:toxin biosynthetic process"/>
    <property type="evidence" value="ECO:0007669"/>
    <property type="project" value="UniProtKB-ARBA"/>
</dbReference>
<evidence type="ECO:0000256" key="5">
    <source>
        <dbReference type="ARBA" id="ARBA00022553"/>
    </source>
</evidence>
<evidence type="ECO:0000256" key="4">
    <source>
        <dbReference type="ARBA" id="ARBA00022450"/>
    </source>
</evidence>
<evidence type="ECO:0000256" key="8">
    <source>
        <dbReference type="ARBA" id="ARBA00023194"/>
    </source>
</evidence>
<feature type="domain" description="Carrier" evidence="9">
    <location>
        <begin position="4"/>
        <end position="79"/>
    </location>
</feature>
<dbReference type="GO" id="GO:0017000">
    <property type="term" value="P:antibiotic biosynthetic process"/>
    <property type="evidence" value="ECO:0007669"/>
    <property type="project" value="UniProtKB-KW"/>
</dbReference>
<dbReference type="FunFam" id="1.10.1200.10:FF:000005">
    <property type="entry name" value="Nonribosomal peptide synthetase 1"/>
    <property type="match status" value="2"/>
</dbReference>
<evidence type="ECO:0000313" key="10">
    <source>
        <dbReference type="EMBL" id="PKU52288.1"/>
    </source>
</evidence>
<dbReference type="InterPro" id="IPR009081">
    <property type="entry name" value="PP-bd_ACP"/>
</dbReference>
<dbReference type="GO" id="GO:0016874">
    <property type="term" value="F:ligase activity"/>
    <property type="evidence" value="ECO:0007669"/>
    <property type="project" value="UniProtKB-KW"/>
</dbReference>
<dbReference type="InterPro" id="IPR020845">
    <property type="entry name" value="AMP-binding_CS"/>
</dbReference>
<keyword evidence="7" id="KW-0677">Repeat</keyword>
<keyword evidence="6" id="KW-0436">Ligase</keyword>
<evidence type="ECO:0000256" key="3">
    <source>
        <dbReference type="ARBA" id="ARBA00006432"/>
    </source>
</evidence>
<dbReference type="PROSITE" id="PS00455">
    <property type="entry name" value="AMP_BINDING"/>
    <property type="match status" value="2"/>
</dbReference>
<feature type="domain" description="Carrier" evidence="9">
    <location>
        <begin position="2517"/>
        <end position="2592"/>
    </location>
</feature>
<dbReference type="InterPro" id="IPR036736">
    <property type="entry name" value="ACP-like_sf"/>
</dbReference>
<comment type="caution">
    <text evidence="10">The sequence shown here is derived from an EMBL/GenBank/DDBJ whole genome shotgun (WGS) entry which is preliminary data.</text>
</comment>
<dbReference type="Pfam" id="PF08242">
    <property type="entry name" value="Methyltransf_12"/>
    <property type="match status" value="1"/>
</dbReference>
<proteinExistence type="inferred from homology"/>
<dbReference type="InterPro" id="IPR029063">
    <property type="entry name" value="SAM-dependent_MTases_sf"/>
</dbReference>
<keyword evidence="8" id="KW-0045">Antibiotic biosynthesis</keyword>
<evidence type="ECO:0000259" key="9">
    <source>
        <dbReference type="PROSITE" id="PS50075"/>
    </source>
</evidence>
<dbReference type="Proteomes" id="UP000234956">
    <property type="component" value="Unassembled WGS sequence"/>
</dbReference>
<dbReference type="InterPro" id="IPR006162">
    <property type="entry name" value="Ppantetheine_attach_site"/>
</dbReference>
<dbReference type="Pfam" id="PF00668">
    <property type="entry name" value="Condensation"/>
    <property type="match status" value="2"/>
</dbReference>
<dbReference type="InterPro" id="IPR013217">
    <property type="entry name" value="Methyltransf_12"/>
</dbReference>
<dbReference type="InterPro" id="IPR000873">
    <property type="entry name" value="AMP-dep_synth/lig_dom"/>
</dbReference>
<dbReference type="FunFam" id="3.30.300.30:FF:000015">
    <property type="entry name" value="Nonribosomal peptide synthase SidD"/>
    <property type="match status" value="1"/>
</dbReference>
<dbReference type="InterPro" id="IPR023213">
    <property type="entry name" value="CAT-like_dom_sf"/>
</dbReference>
<dbReference type="GO" id="GO:0043041">
    <property type="term" value="P:amino acid activation for nonribosomal peptide biosynthetic process"/>
    <property type="evidence" value="ECO:0007669"/>
    <property type="project" value="TreeGrafter"/>
</dbReference>
<dbReference type="NCBIfam" id="NF003417">
    <property type="entry name" value="PRK04813.1"/>
    <property type="match status" value="3"/>
</dbReference>